<dbReference type="Proteomes" id="UP000837801">
    <property type="component" value="Unassembled WGS sequence"/>
</dbReference>
<evidence type="ECO:0000256" key="4">
    <source>
        <dbReference type="ARBA" id="ARBA00022692"/>
    </source>
</evidence>
<feature type="transmembrane region" description="Helical" evidence="7">
    <location>
        <begin position="237"/>
        <end position="255"/>
    </location>
</feature>
<evidence type="ECO:0000313" key="9">
    <source>
        <dbReference type="Proteomes" id="UP000837801"/>
    </source>
</evidence>
<feature type="transmembrane region" description="Helical" evidence="7">
    <location>
        <begin position="202"/>
        <end position="225"/>
    </location>
</feature>
<feature type="transmembrane region" description="Helical" evidence="7">
    <location>
        <begin position="12"/>
        <end position="35"/>
    </location>
</feature>
<dbReference type="InterPro" id="IPR052599">
    <property type="entry name" value="SLC43A_AATransporter"/>
</dbReference>
<dbReference type="Gene3D" id="1.20.1250.20">
    <property type="entry name" value="MFS general substrate transporter like domains"/>
    <property type="match status" value="1"/>
</dbReference>
<comment type="subcellular location">
    <subcellularLocation>
        <location evidence="1">Membrane</location>
        <topology evidence="1">Multi-pass membrane protein</topology>
    </subcellularLocation>
</comment>
<accession>A0A9P0W0R9</accession>
<feature type="transmembrane region" description="Helical" evidence="7">
    <location>
        <begin position="350"/>
        <end position="369"/>
    </location>
</feature>
<dbReference type="EMBL" id="CAKXYY010000020">
    <property type="protein sequence ID" value="CAH2354935.1"/>
    <property type="molecule type" value="Genomic_DNA"/>
</dbReference>
<evidence type="ECO:0000256" key="5">
    <source>
        <dbReference type="ARBA" id="ARBA00022989"/>
    </source>
</evidence>
<feature type="transmembrane region" description="Helical" evidence="7">
    <location>
        <begin position="469"/>
        <end position="488"/>
    </location>
</feature>
<evidence type="ECO:0000256" key="3">
    <source>
        <dbReference type="ARBA" id="ARBA00022448"/>
    </source>
</evidence>
<feature type="transmembrane region" description="Helical" evidence="7">
    <location>
        <begin position="508"/>
        <end position="529"/>
    </location>
</feature>
<feature type="transmembrane region" description="Helical" evidence="7">
    <location>
        <begin position="389"/>
        <end position="408"/>
    </location>
</feature>
<keyword evidence="5 7" id="KW-1133">Transmembrane helix</keyword>
<feature type="transmembrane region" description="Helical" evidence="7">
    <location>
        <begin position="110"/>
        <end position="130"/>
    </location>
</feature>
<dbReference type="OrthoDB" id="330047at2759"/>
<feature type="transmembrane region" description="Helical" evidence="7">
    <location>
        <begin position="415"/>
        <end position="434"/>
    </location>
</feature>
<evidence type="ECO:0000256" key="6">
    <source>
        <dbReference type="ARBA" id="ARBA00023136"/>
    </source>
</evidence>
<proteinExistence type="inferred from homology"/>
<feature type="transmembrane region" description="Helical" evidence="7">
    <location>
        <begin position="171"/>
        <end position="190"/>
    </location>
</feature>
<protein>
    <submittedName>
        <fullName evidence="8">Protein Fmp42p</fullName>
    </submittedName>
</protein>
<evidence type="ECO:0000256" key="2">
    <source>
        <dbReference type="ARBA" id="ARBA00006595"/>
    </source>
</evidence>
<reference evidence="8" key="1">
    <citation type="submission" date="2022-03" db="EMBL/GenBank/DDBJ databases">
        <authorList>
            <person name="Legras J.-L."/>
            <person name="Devillers H."/>
            <person name="Grondin C."/>
        </authorList>
    </citation>
    <scope>NUCLEOTIDE SEQUENCE</scope>
    <source>
        <strain evidence="8">CLIB 1423</strain>
    </source>
</reference>
<keyword evidence="6 7" id="KW-0472">Membrane</keyword>
<comment type="similarity">
    <text evidence="2">Belongs to the SLC43A transporter (TC 2.A.1.44) family.</text>
</comment>
<sequence>MYSTDVPQSRRITQVICAIVWCLLSGGPIFGFAALKPILVTEHVYESVCDISVNSTESGSMFSNLVLDPSKFGGLTATLLGGAHSSSEKAVGVLASSAAKCTAQDLKLNMMFTVGAVLTNVSALVIGRLLDIRGPRFCGLIGAGFLYLACLVFIFAKDIEASPILSYFDPYLIGYGAMALGGPFAYISSFQLSNSFPKKSGTILALLTGAFDASSAVFLVYKIFYSKTAGAFTVPNFFKLYLIVPIFITLVQVFMMPAESYKTAPETNLCIGEHVPEDASASDLLETVVSRGSANETDPLIRTAVRRDSIGDALKQPYADEGEQFLVEHSGGIFGILHGYSAKYQLKTPWFYLMCAFATIQMLRLNYFVATITTQYTYLFHSLESAESLTHFFDIALPLGGVISIPFVGMVLDYYSTTVVLGALLAVSLAIGFLGLSGNFIAGVINVCIFVSYRPFFYTAVSDFCAKVFGFDTFGTVYGAIICTSGVFNFSQSILDRLTHTTFDMNPIPINFTLVMITLVIGGVILTYVHKQTILYSAKKQRQLNLA</sequence>
<gene>
    <name evidence="8" type="ORF">CLIB1423_20S00232</name>
</gene>
<evidence type="ECO:0000313" key="8">
    <source>
        <dbReference type="EMBL" id="CAH2354935.1"/>
    </source>
</evidence>
<dbReference type="PANTHER" id="PTHR20772:SF2">
    <property type="entry name" value="PROTEIN FMP42"/>
    <property type="match status" value="1"/>
</dbReference>
<evidence type="ECO:0000256" key="1">
    <source>
        <dbReference type="ARBA" id="ARBA00004141"/>
    </source>
</evidence>
<dbReference type="InterPro" id="IPR036259">
    <property type="entry name" value="MFS_trans_sf"/>
</dbReference>
<keyword evidence="3" id="KW-0813">Transport</keyword>
<comment type="caution">
    <text evidence="8">The sequence shown here is derived from an EMBL/GenBank/DDBJ whole genome shotgun (WGS) entry which is preliminary data.</text>
</comment>
<organism evidence="8 9">
    <name type="scientific">[Candida] railenensis</name>
    <dbReference type="NCBI Taxonomy" id="45579"/>
    <lineage>
        <taxon>Eukaryota</taxon>
        <taxon>Fungi</taxon>
        <taxon>Dikarya</taxon>
        <taxon>Ascomycota</taxon>
        <taxon>Saccharomycotina</taxon>
        <taxon>Pichiomycetes</taxon>
        <taxon>Debaryomycetaceae</taxon>
        <taxon>Kurtzmaniella</taxon>
    </lineage>
</organism>
<dbReference type="PANTHER" id="PTHR20772">
    <property type="entry name" value="PROTEIN FMP42"/>
    <property type="match status" value="1"/>
</dbReference>
<feature type="transmembrane region" description="Helical" evidence="7">
    <location>
        <begin position="137"/>
        <end position="156"/>
    </location>
</feature>
<keyword evidence="4 7" id="KW-0812">Transmembrane</keyword>
<evidence type="ECO:0000256" key="7">
    <source>
        <dbReference type="SAM" id="Phobius"/>
    </source>
</evidence>
<name>A0A9P0W0R9_9ASCO</name>
<dbReference type="AlphaFoldDB" id="A0A9P0W0R9"/>
<dbReference type="GO" id="GO:0000329">
    <property type="term" value="C:fungal-type vacuole membrane"/>
    <property type="evidence" value="ECO:0007669"/>
    <property type="project" value="TreeGrafter"/>
</dbReference>
<keyword evidence="9" id="KW-1185">Reference proteome</keyword>
<dbReference type="SUPFAM" id="SSF103473">
    <property type="entry name" value="MFS general substrate transporter"/>
    <property type="match status" value="1"/>
</dbReference>